<dbReference type="InterPro" id="IPR014284">
    <property type="entry name" value="RNA_pol_sigma-70_dom"/>
</dbReference>
<protein>
    <submittedName>
        <fullName evidence="5">RNA polymerase sigma factor (TIGR02999 family)</fullName>
    </submittedName>
</protein>
<dbReference type="EMBL" id="SMAF01000003">
    <property type="protein sequence ID" value="TCT00341.1"/>
    <property type="molecule type" value="Genomic_DNA"/>
</dbReference>
<evidence type="ECO:0000259" key="4">
    <source>
        <dbReference type="Pfam" id="PF07638"/>
    </source>
</evidence>
<organism evidence="5 6">
    <name type="scientific">Pseudofulvimonas gallinarii</name>
    <dbReference type="NCBI Taxonomy" id="634155"/>
    <lineage>
        <taxon>Bacteria</taxon>
        <taxon>Pseudomonadati</taxon>
        <taxon>Pseudomonadota</taxon>
        <taxon>Gammaproteobacteria</taxon>
        <taxon>Lysobacterales</taxon>
        <taxon>Rhodanobacteraceae</taxon>
        <taxon>Pseudofulvimonas</taxon>
    </lineage>
</organism>
<evidence type="ECO:0000256" key="1">
    <source>
        <dbReference type="ARBA" id="ARBA00023015"/>
    </source>
</evidence>
<dbReference type="InterPro" id="IPR036388">
    <property type="entry name" value="WH-like_DNA-bd_sf"/>
</dbReference>
<dbReference type="GO" id="GO:0016987">
    <property type="term" value="F:sigma factor activity"/>
    <property type="evidence" value="ECO:0007669"/>
    <property type="project" value="UniProtKB-KW"/>
</dbReference>
<evidence type="ECO:0000256" key="3">
    <source>
        <dbReference type="ARBA" id="ARBA00023163"/>
    </source>
</evidence>
<dbReference type="SUPFAM" id="SSF88659">
    <property type="entry name" value="Sigma3 and sigma4 domains of RNA polymerase sigma factors"/>
    <property type="match status" value="1"/>
</dbReference>
<accession>A0A4R3LKE2</accession>
<dbReference type="Proteomes" id="UP000294599">
    <property type="component" value="Unassembled WGS sequence"/>
</dbReference>
<keyword evidence="3" id="KW-0804">Transcription</keyword>
<dbReference type="Gene3D" id="1.10.10.10">
    <property type="entry name" value="Winged helix-like DNA-binding domain superfamily/Winged helix DNA-binding domain"/>
    <property type="match status" value="1"/>
</dbReference>
<dbReference type="InterPro" id="IPR013324">
    <property type="entry name" value="RNA_pol_sigma_r3/r4-like"/>
</dbReference>
<dbReference type="Pfam" id="PF07638">
    <property type="entry name" value="Sigma70_ECF"/>
    <property type="match status" value="1"/>
</dbReference>
<name>A0A4R3LKE2_9GAMM</name>
<dbReference type="AlphaFoldDB" id="A0A4R3LKE2"/>
<comment type="caution">
    <text evidence="5">The sequence shown here is derived from an EMBL/GenBank/DDBJ whole genome shotgun (WGS) entry which is preliminary data.</text>
</comment>
<keyword evidence="2" id="KW-0731">Sigma factor</keyword>
<dbReference type="InterPro" id="IPR011517">
    <property type="entry name" value="RNA_pol_sigma70_ECF-like"/>
</dbReference>
<proteinExistence type="predicted"/>
<keyword evidence="1" id="KW-0805">Transcription regulation</keyword>
<dbReference type="PANTHER" id="PTHR43133">
    <property type="entry name" value="RNA POLYMERASE ECF-TYPE SIGMA FACTO"/>
    <property type="match status" value="1"/>
</dbReference>
<dbReference type="InterPro" id="IPR039425">
    <property type="entry name" value="RNA_pol_sigma-70-like"/>
</dbReference>
<feature type="domain" description="RNA polymerase sigma-70 ECF-like HTH" evidence="4">
    <location>
        <begin position="19"/>
        <end position="186"/>
    </location>
</feature>
<evidence type="ECO:0000313" key="5">
    <source>
        <dbReference type="EMBL" id="TCT00341.1"/>
    </source>
</evidence>
<dbReference type="GO" id="GO:0006352">
    <property type="term" value="P:DNA-templated transcription initiation"/>
    <property type="evidence" value="ECO:0007669"/>
    <property type="project" value="InterPro"/>
</dbReference>
<evidence type="ECO:0000313" key="6">
    <source>
        <dbReference type="Proteomes" id="UP000294599"/>
    </source>
</evidence>
<dbReference type="InterPro" id="IPR053812">
    <property type="entry name" value="HTH_Sigma70_ECF-like"/>
</dbReference>
<gene>
    <name evidence="5" type="ORF">EDC25_103109</name>
</gene>
<keyword evidence="6" id="KW-1185">Reference proteome</keyword>
<dbReference type="NCBIfam" id="TIGR02937">
    <property type="entry name" value="sigma70-ECF"/>
    <property type="match status" value="1"/>
</dbReference>
<dbReference type="RefSeq" id="WP_164484111.1">
    <property type="nucleotide sequence ID" value="NZ_JBHLWF010000007.1"/>
</dbReference>
<dbReference type="PANTHER" id="PTHR43133:SF39">
    <property type="entry name" value="SIMILAR TO RNA POLYMERASE SIGMA-E FACTOR"/>
    <property type="match status" value="1"/>
</dbReference>
<sequence length="190" mass="20885">MIDPSPAITLALAEADQPAGRERFLGLVYNDLVRIARAELNRHRRGATLDTCALVNEAYLKLFEGAGLDYENRRHFYATAARAMRQVVIDHARARLAERRGGGAEHVALDALEGQPLPVDAQAEQLLAIDKALEKLAALDERLVKVVELRFFAGLEVKDIAELLGVSEPTIKRDTRAAKAFLHQQLALGA</sequence>
<evidence type="ECO:0000256" key="2">
    <source>
        <dbReference type="ARBA" id="ARBA00023082"/>
    </source>
</evidence>
<reference evidence="5 6" key="1">
    <citation type="submission" date="2019-03" db="EMBL/GenBank/DDBJ databases">
        <title>Genomic Encyclopedia of Type Strains, Phase IV (KMG-IV): sequencing the most valuable type-strain genomes for metagenomic binning, comparative biology and taxonomic classification.</title>
        <authorList>
            <person name="Goeker M."/>
        </authorList>
    </citation>
    <scope>NUCLEOTIDE SEQUENCE [LARGE SCALE GENOMIC DNA]</scope>
    <source>
        <strain evidence="5 6">DSM 21944</strain>
    </source>
</reference>
<dbReference type="NCBIfam" id="TIGR02999">
    <property type="entry name" value="Sig-70_X6"/>
    <property type="match status" value="1"/>
</dbReference>